<evidence type="ECO:0000313" key="4">
    <source>
        <dbReference type="Proteomes" id="UP000006038"/>
    </source>
</evidence>
<dbReference type="Pfam" id="PF07762">
    <property type="entry name" value="DUF1618"/>
    <property type="match status" value="1"/>
</dbReference>
<evidence type="ECO:0000256" key="1">
    <source>
        <dbReference type="SAM" id="MobiDB-lite"/>
    </source>
</evidence>
<dbReference type="Gramene" id="OB09G26640.1">
    <property type="protein sequence ID" value="OB09G26640.1"/>
    <property type="gene ID" value="OB09G26640"/>
</dbReference>
<organism evidence="3">
    <name type="scientific">Oryza brachyantha</name>
    <name type="common">malo sina</name>
    <dbReference type="NCBI Taxonomy" id="4533"/>
    <lineage>
        <taxon>Eukaryota</taxon>
        <taxon>Viridiplantae</taxon>
        <taxon>Streptophyta</taxon>
        <taxon>Embryophyta</taxon>
        <taxon>Tracheophyta</taxon>
        <taxon>Spermatophyta</taxon>
        <taxon>Magnoliopsida</taxon>
        <taxon>Liliopsida</taxon>
        <taxon>Poales</taxon>
        <taxon>Poaceae</taxon>
        <taxon>BOP clade</taxon>
        <taxon>Oryzoideae</taxon>
        <taxon>Oryzeae</taxon>
        <taxon>Oryzinae</taxon>
        <taxon>Oryza</taxon>
    </lineage>
</organism>
<dbReference type="GeneID" id="102715790"/>
<feature type="domain" description="DUF1618" evidence="2">
    <location>
        <begin position="239"/>
        <end position="392"/>
    </location>
</feature>
<keyword evidence="4" id="KW-1185">Reference proteome</keyword>
<dbReference type="EnsemblPlants" id="OB09G26640.1">
    <property type="protein sequence ID" value="OB09G26640.1"/>
    <property type="gene ID" value="OB09G26640"/>
</dbReference>
<protein>
    <recommendedName>
        <fullName evidence="2">DUF1618 domain-containing protein</fullName>
    </recommendedName>
</protein>
<accession>J3N085</accession>
<dbReference type="OrthoDB" id="676774at2759"/>
<dbReference type="OMA" id="WTRYHAS"/>
<dbReference type="AlphaFoldDB" id="J3N085"/>
<reference evidence="3" key="2">
    <citation type="submission" date="2013-04" db="UniProtKB">
        <authorList>
            <consortium name="EnsemblPlants"/>
        </authorList>
    </citation>
    <scope>IDENTIFICATION</scope>
</reference>
<proteinExistence type="predicted"/>
<evidence type="ECO:0000313" key="3">
    <source>
        <dbReference type="EnsemblPlants" id="OB09G26640.1"/>
    </source>
</evidence>
<dbReference type="InterPro" id="IPR011676">
    <property type="entry name" value="DUF1618"/>
</dbReference>
<feature type="region of interest" description="Disordered" evidence="1">
    <location>
        <begin position="472"/>
        <end position="492"/>
    </location>
</feature>
<dbReference type="KEGG" id="obr:102715790"/>
<name>J3N085_ORYBR</name>
<evidence type="ECO:0000259" key="2">
    <source>
        <dbReference type="Pfam" id="PF07762"/>
    </source>
</evidence>
<dbReference type="HOGENOM" id="CLU_008956_6_3_1"/>
<dbReference type="PANTHER" id="PTHR33074">
    <property type="entry name" value="EXPRESSED PROTEIN-RELATED"/>
    <property type="match status" value="1"/>
</dbReference>
<reference evidence="3" key="1">
    <citation type="journal article" date="2013" name="Nat. Commun.">
        <title>Whole-genome sequencing of Oryza brachyantha reveals mechanisms underlying Oryza genome evolution.</title>
        <authorList>
            <person name="Chen J."/>
            <person name="Huang Q."/>
            <person name="Gao D."/>
            <person name="Wang J."/>
            <person name="Lang Y."/>
            <person name="Liu T."/>
            <person name="Li B."/>
            <person name="Bai Z."/>
            <person name="Luis Goicoechea J."/>
            <person name="Liang C."/>
            <person name="Chen C."/>
            <person name="Zhang W."/>
            <person name="Sun S."/>
            <person name="Liao Y."/>
            <person name="Zhang X."/>
            <person name="Yang L."/>
            <person name="Song C."/>
            <person name="Wang M."/>
            <person name="Shi J."/>
            <person name="Liu G."/>
            <person name="Liu J."/>
            <person name="Zhou H."/>
            <person name="Zhou W."/>
            <person name="Yu Q."/>
            <person name="An N."/>
            <person name="Chen Y."/>
            <person name="Cai Q."/>
            <person name="Wang B."/>
            <person name="Liu B."/>
            <person name="Min J."/>
            <person name="Huang Y."/>
            <person name="Wu H."/>
            <person name="Li Z."/>
            <person name="Zhang Y."/>
            <person name="Yin Y."/>
            <person name="Song W."/>
            <person name="Jiang J."/>
            <person name="Jackson S.A."/>
            <person name="Wing R.A."/>
            <person name="Wang J."/>
            <person name="Chen M."/>
        </authorList>
    </citation>
    <scope>NUCLEOTIDE SEQUENCE [LARGE SCALE GENOMIC DNA]</scope>
    <source>
        <strain evidence="3">cv. IRGC 101232</strain>
    </source>
</reference>
<dbReference type="eggNOG" id="ENOG502R319">
    <property type="taxonomic scope" value="Eukaryota"/>
</dbReference>
<sequence>MAGAGGGGPTILEESLDPPVHSAAATATPWVLLDFQAFMANHRNATTAKSQTRSGHPIEVSFWTAPPPSVSYMCVHSPGLDPADFAAEPTIMATEADLVLLRLAIGPWDHRDDSSSYDYFVYNSTATKLSLLPRLAIEGFIDNEVGLLRCGSATPRRRLDPRRLGLHPHTGPDDGTFIVAALRNTYASGFFEYALHVYHSGADAWTCHPISLHGLVDPSFIHVNTKVITVGGKAGTMGWVDLYHGIIFCDILSLNTDTSSPVLHYFPLPPPLNPNIPLRGCPRHVRDIAVVQGRIRYTQMQAFTRPGPRINGAFIPQGWSTAIWSAPATNPWKQGWRQDCKFTSSDLSVDGSTMNFELLPKILDDQATPQQTLEGLHVGCPTLSLHSDDIVCFMAKVNRKDTNTWVLAVDVKNMRLKDVALYGSKRLICIDYYVYMSSKISDYLPMAPGIKGSLKRQGVVLTVPSQKKQTHMVHLSPPSWKGGDQQNSGTSMGGTEDMMDLDIFFG</sequence>
<dbReference type="PANTHER" id="PTHR33074:SF139">
    <property type="entry name" value="OS09G0567000 PROTEIN"/>
    <property type="match status" value="1"/>
</dbReference>
<dbReference type="Proteomes" id="UP000006038">
    <property type="component" value="Chromosome 9"/>
</dbReference>